<dbReference type="EMBL" id="JAULUE010002062">
    <property type="protein sequence ID" value="KAK5882194.1"/>
    <property type="molecule type" value="Genomic_DNA"/>
</dbReference>
<proteinExistence type="predicted"/>
<keyword evidence="3" id="KW-1185">Reference proteome</keyword>
<sequence>MDALSIMAALAGGLRSRHVVVRERWSVRSQHSLTTPDPSSRQEQHRICPCGDSRQNGFFHSGQSAMC</sequence>
<dbReference type="Proteomes" id="UP001335648">
    <property type="component" value="Unassembled WGS sequence"/>
</dbReference>
<protein>
    <submittedName>
        <fullName evidence="2">Uncharacterized protein</fullName>
    </submittedName>
</protein>
<organism evidence="2 3">
    <name type="scientific">Champsocephalus esox</name>
    <name type="common">pike icefish</name>
    <dbReference type="NCBI Taxonomy" id="159716"/>
    <lineage>
        <taxon>Eukaryota</taxon>
        <taxon>Metazoa</taxon>
        <taxon>Chordata</taxon>
        <taxon>Craniata</taxon>
        <taxon>Vertebrata</taxon>
        <taxon>Euteleostomi</taxon>
        <taxon>Actinopterygii</taxon>
        <taxon>Neopterygii</taxon>
        <taxon>Teleostei</taxon>
        <taxon>Neoteleostei</taxon>
        <taxon>Acanthomorphata</taxon>
        <taxon>Eupercaria</taxon>
        <taxon>Perciformes</taxon>
        <taxon>Notothenioidei</taxon>
        <taxon>Channichthyidae</taxon>
        <taxon>Champsocephalus</taxon>
    </lineage>
</organism>
<comment type="caution">
    <text evidence="2">The sequence shown here is derived from an EMBL/GenBank/DDBJ whole genome shotgun (WGS) entry which is preliminary data.</text>
</comment>
<reference evidence="2 3" key="1">
    <citation type="journal article" date="2023" name="Mol. Biol. Evol.">
        <title>Genomics of Secondarily Temperate Adaptation in the Only Non-Antarctic Icefish.</title>
        <authorList>
            <person name="Rivera-Colon A.G."/>
            <person name="Rayamajhi N."/>
            <person name="Minhas B.F."/>
            <person name="Madrigal G."/>
            <person name="Bilyk K.T."/>
            <person name="Yoon V."/>
            <person name="Hune M."/>
            <person name="Gregory S."/>
            <person name="Cheng C.H.C."/>
            <person name="Catchen J.M."/>
        </authorList>
    </citation>
    <scope>NUCLEOTIDE SEQUENCE [LARGE SCALE GENOMIC DNA]</scope>
    <source>
        <strain evidence="2">JC2023a</strain>
    </source>
</reference>
<name>A0AAN8BCX6_9TELE</name>
<evidence type="ECO:0000313" key="3">
    <source>
        <dbReference type="Proteomes" id="UP001335648"/>
    </source>
</evidence>
<evidence type="ECO:0000256" key="1">
    <source>
        <dbReference type="SAM" id="MobiDB-lite"/>
    </source>
</evidence>
<feature type="region of interest" description="Disordered" evidence="1">
    <location>
        <begin position="26"/>
        <end position="47"/>
    </location>
</feature>
<accession>A0AAN8BCX6</accession>
<feature type="compositionally biased region" description="Polar residues" evidence="1">
    <location>
        <begin position="27"/>
        <end position="39"/>
    </location>
</feature>
<evidence type="ECO:0000313" key="2">
    <source>
        <dbReference type="EMBL" id="KAK5882194.1"/>
    </source>
</evidence>
<dbReference type="AlphaFoldDB" id="A0AAN8BCX6"/>
<gene>
    <name evidence="2" type="ORF">CesoFtcFv8_020805</name>
</gene>